<proteinExistence type="predicted"/>
<sequence length="137" mass="14352">MQFFGTIILAAVVSALLGGVATVALSSLAACLHGGCALGGTQMLALMPFYAALGAAAFVAAATRKQWRAAMFYALRLLLLIPVVLIIVGFAAGASPHAHANFEFGSALLLSIPFWVVIVSQWWMVRRALVLRAAAHS</sequence>
<reference evidence="2 3" key="1">
    <citation type="submission" date="2022-11" db="EMBL/GenBank/DDBJ databases">
        <authorList>
            <person name="Siebert D."/>
            <person name="Busche T."/>
            <person name="Saydam E."/>
            <person name="Kalinowski J."/>
            <person name="Ruckert C."/>
            <person name="Blombach B."/>
        </authorList>
    </citation>
    <scope>NUCLEOTIDE SEQUENCE [LARGE SCALE GENOMIC DNA]</scope>
    <source>
        <strain evidence="2 3">DSM 1083</strain>
    </source>
</reference>
<name>A0ABY8BMZ9_AFICR</name>
<evidence type="ECO:0000313" key="2">
    <source>
        <dbReference type="EMBL" id="WEF50100.1"/>
    </source>
</evidence>
<keyword evidence="1" id="KW-0812">Transmembrane</keyword>
<evidence type="ECO:0000313" key="3">
    <source>
        <dbReference type="Proteomes" id="UP001213907"/>
    </source>
</evidence>
<evidence type="ECO:0008006" key="4">
    <source>
        <dbReference type="Google" id="ProtNLM"/>
    </source>
</evidence>
<feature type="transmembrane region" description="Helical" evidence="1">
    <location>
        <begin position="73"/>
        <end position="92"/>
    </location>
</feature>
<evidence type="ECO:0000256" key="1">
    <source>
        <dbReference type="SAM" id="Phobius"/>
    </source>
</evidence>
<keyword evidence="1" id="KW-0472">Membrane</keyword>
<dbReference type="Proteomes" id="UP001213907">
    <property type="component" value="Chromosome"/>
</dbReference>
<keyword evidence="3" id="KW-1185">Reference proteome</keyword>
<dbReference type="EMBL" id="CP113162">
    <property type="protein sequence ID" value="WEF50100.1"/>
    <property type="molecule type" value="Genomic_DNA"/>
</dbReference>
<feature type="transmembrane region" description="Helical" evidence="1">
    <location>
        <begin position="104"/>
        <end position="125"/>
    </location>
</feature>
<gene>
    <name evidence="2" type="ORF">AFIC_001623</name>
</gene>
<organism evidence="2 3">
    <name type="scientific">Afipia carboxydohydrogena</name>
    <name type="common">Pseudomonas carboxydohydrogena</name>
    <dbReference type="NCBI Taxonomy" id="290"/>
    <lineage>
        <taxon>Bacteria</taxon>
        <taxon>Pseudomonadati</taxon>
        <taxon>Pseudomonadota</taxon>
        <taxon>Alphaproteobacteria</taxon>
        <taxon>Hyphomicrobiales</taxon>
        <taxon>Nitrobacteraceae</taxon>
        <taxon>Afipia</taxon>
    </lineage>
</organism>
<feature type="transmembrane region" description="Helical" evidence="1">
    <location>
        <begin position="39"/>
        <end position="61"/>
    </location>
</feature>
<protein>
    <recommendedName>
        <fullName evidence="4">Lipoprotein</fullName>
    </recommendedName>
</protein>
<accession>A0ABY8BMZ9</accession>
<dbReference type="RefSeq" id="WP_275245757.1">
    <property type="nucleotide sequence ID" value="NZ_BAABDX010000001.1"/>
</dbReference>
<keyword evidence="1" id="KW-1133">Transmembrane helix</keyword>